<dbReference type="InterPro" id="IPR011333">
    <property type="entry name" value="SKP1/BTB/POZ_sf"/>
</dbReference>
<dbReference type="PROSITE" id="PS50097">
    <property type="entry name" value="BTB"/>
    <property type="match status" value="2"/>
</dbReference>
<proteinExistence type="predicted"/>
<dbReference type="SMART" id="SM00225">
    <property type="entry name" value="BTB"/>
    <property type="match status" value="2"/>
</dbReference>
<dbReference type="EMBL" id="SFCI01000398">
    <property type="protein sequence ID" value="TFY80055.1"/>
    <property type="molecule type" value="Genomic_DNA"/>
</dbReference>
<feature type="region of interest" description="Disordered" evidence="1">
    <location>
        <begin position="1"/>
        <end position="22"/>
    </location>
</feature>
<name>A0A4Z0A006_9AGAM</name>
<dbReference type="Proteomes" id="UP000298061">
    <property type="component" value="Unassembled WGS sequence"/>
</dbReference>
<evidence type="ECO:0000313" key="4">
    <source>
        <dbReference type="Proteomes" id="UP000298061"/>
    </source>
</evidence>
<evidence type="ECO:0000313" key="3">
    <source>
        <dbReference type="EMBL" id="TFY80055.1"/>
    </source>
</evidence>
<feature type="compositionally biased region" description="Basic and acidic residues" evidence="1">
    <location>
        <begin position="351"/>
        <end position="377"/>
    </location>
</feature>
<reference evidence="3 4" key="1">
    <citation type="submission" date="2019-02" db="EMBL/GenBank/DDBJ databases">
        <title>Genome sequencing of the rare red list fungi Hericium alpestre (H. flagellum).</title>
        <authorList>
            <person name="Buettner E."/>
            <person name="Kellner H."/>
        </authorList>
    </citation>
    <scope>NUCLEOTIDE SEQUENCE [LARGE SCALE GENOMIC DNA]</scope>
    <source>
        <strain evidence="3 4">DSM 108284</strain>
    </source>
</reference>
<protein>
    <recommendedName>
        <fullName evidence="2">BTB domain-containing protein</fullName>
    </recommendedName>
</protein>
<evidence type="ECO:0000256" key="1">
    <source>
        <dbReference type="SAM" id="MobiDB-lite"/>
    </source>
</evidence>
<accession>A0A4Z0A006</accession>
<dbReference type="CDD" id="cd18186">
    <property type="entry name" value="BTB_POZ_ZBTB_KLHL-like"/>
    <property type="match status" value="2"/>
</dbReference>
<dbReference type="PANTHER" id="PTHR24410:SF41">
    <property type="entry name" value="HL07962P"/>
    <property type="match status" value="1"/>
</dbReference>
<dbReference type="PANTHER" id="PTHR24410">
    <property type="entry name" value="HL07962P-RELATED"/>
    <property type="match status" value="1"/>
</dbReference>
<feature type="region of interest" description="Disordered" evidence="1">
    <location>
        <begin position="343"/>
        <end position="377"/>
    </location>
</feature>
<dbReference type="Gene3D" id="3.30.710.10">
    <property type="entry name" value="Potassium Channel Kv1.1, Chain A"/>
    <property type="match status" value="2"/>
</dbReference>
<feature type="domain" description="BTB" evidence="2">
    <location>
        <begin position="33"/>
        <end position="100"/>
    </location>
</feature>
<organism evidence="3 4">
    <name type="scientific">Hericium alpestre</name>
    <dbReference type="NCBI Taxonomy" id="135208"/>
    <lineage>
        <taxon>Eukaryota</taxon>
        <taxon>Fungi</taxon>
        <taxon>Dikarya</taxon>
        <taxon>Basidiomycota</taxon>
        <taxon>Agaricomycotina</taxon>
        <taxon>Agaricomycetes</taxon>
        <taxon>Russulales</taxon>
        <taxon>Hericiaceae</taxon>
        <taxon>Hericium</taxon>
    </lineage>
</organism>
<dbReference type="InterPro" id="IPR051481">
    <property type="entry name" value="BTB-POZ/Galectin-3-binding"/>
</dbReference>
<dbReference type="STRING" id="135208.A0A4Z0A006"/>
<feature type="domain" description="BTB" evidence="2">
    <location>
        <begin position="544"/>
        <end position="608"/>
    </location>
</feature>
<comment type="caution">
    <text evidence="3">The sequence shown here is derived from an EMBL/GenBank/DDBJ whole genome shotgun (WGS) entry which is preliminary data.</text>
</comment>
<gene>
    <name evidence="3" type="ORF">EWM64_g3962</name>
</gene>
<sequence length="855" mass="97462">MANPRKRQRTPDNLVDPSDSPTELRRDDEFWFSDGSIVLATGTAAFRVHSGVLALRSQVFRDMLAVGQSTAEGQELMDGCPVVRLSDEAEELYELVKVIYYPESLRRGTDIEFPLILRLLRLSRKYDVEFIRKELIAHLRLLFPSTLEGFEEKWEDLEPPFGDIHDELMAVQAGVIYDIPEILPAAYYLCCQQPVTALLKGGIFNGTMAERIPTDQLDKILIGRERLLHLKRNTLRKDKGIGYNVVLPLLQLSRKYEIDFIREEVIQFLHLEFPSSLAKFERTYYEKPTDAPPWDSIDRELIALRAGLTFGIPEILPAAYYFCCQLPLASLFKLKIDVSDGTDQPIPADQSKTDTCSDKDGAIPEDEPKNDVPDDMDKSIPADHLKTILLGREKLLRLKRTFVDDFVAKYLDVEVCLHCPHLKDVCLRFLSEDAGEKYDNDLSFFFGGNEVADRFTVAASKWNVCSRCLNERRAAEVNGRKTAWEKLPSCFGLQEWSEVGKALQSLVVPQNQLMANPRKRPRSKAPADESTELERSGDFWFDDGSIVIVAGSIAFRVHSSVLALHSQVFRDMLAVGQSTEGQETMDGCPVVQLSDEYKDLYELLTVLYHPNTLRKDKGINYDLILPLLQLSRKYDIEFIRREIVQYLRMEFPSSLYDFEQRYREETLTWPPWSIIDDSDRVALQAGLVYDIPEILPAAYYFCCQVSLENLLEHDVSGSGDDGRNGDLSKISRDQLNTILLGREKLLRLKRKYIDNFVDEGLIGETRSHCAGIKDLCLKFLSEDAGAKYDHDLAFFFGGDRATNRFKAAAAHWNICNKCLKERRIAAADGRKWAWSMLPSCFGFKGWPEVDNNINT</sequence>
<dbReference type="InterPro" id="IPR000210">
    <property type="entry name" value="BTB/POZ_dom"/>
</dbReference>
<dbReference type="AlphaFoldDB" id="A0A4Z0A006"/>
<keyword evidence="4" id="KW-1185">Reference proteome</keyword>
<evidence type="ECO:0000259" key="2">
    <source>
        <dbReference type="PROSITE" id="PS50097"/>
    </source>
</evidence>
<dbReference type="OrthoDB" id="3036049at2759"/>
<dbReference type="SUPFAM" id="SSF54695">
    <property type="entry name" value="POZ domain"/>
    <property type="match status" value="2"/>
</dbReference>
<dbReference type="Pfam" id="PF00651">
    <property type="entry name" value="BTB"/>
    <property type="match status" value="2"/>
</dbReference>